<name>A0A329QKQ9_9ACTN</name>
<dbReference type="AlphaFoldDB" id="A0A329QKQ9"/>
<keyword evidence="3" id="KW-1185">Reference proteome</keyword>
<reference evidence="2 3" key="1">
    <citation type="submission" date="2018-06" db="EMBL/GenBank/DDBJ databases">
        <title>Phytoactinopolyspora halophila sp. nov., a novel halophilic actinomycete isolated from a saline soil in China.</title>
        <authorList>
            <person name="Tang S.-K."/>
        </authorList>
    </citation>
    <scope>NUCLEOTIDE SEQUENCE [LARGE SCALE GENOMIC DNA]</scope>
    <source>
        <strain evidence="2 3">YIM 96934</strain>
    </source>
</reference>
<protein>
    <recommendedName>
        <fullName evidence="1">PKD domain-containing protein</fullName>
    </recommendedName>
</protein>
<dbReference type="InterPro" id="IPR011055">
    <property type="entry name" value="Dup_hybrid_motif"/>
</dbReference>
<dbReference type="SUPFAM" id="SSF49299">
    <property type="entry name" value="PKD domain"/>
    <property type="match status" value="2"/>
</dbReference>
<dbReference type="Pfam" id="PF18911">
    <property type="entry name" value="PKD_4"/>
    <property type="match status" value="1"/>
</dbReference>
<accession>A0A329QKQ9</accession>
<comment type="caution">
    <text evidence="2">The sequence shown here is derived from an EMBL/GenBank/DDBJ whole genome shotgun (WGS) entry which is preliminary data.</text>
</comment>
<feature type="domain" description="PKD" evidence="1">
    <location>
        <begin position="426"/>
        <end position="457"/>
    </location>
</feature>
<organism evidence="2 3">
    <name type="scientific">Phytoactinopolyspora halophila</name>
    <dbReference type="NCBI Taxonomy" id="1981511"/>
    <lineage>
        <taxon>Bacteria</taxon>
        <taxon>Bacillati</taxon>
        <taxon>Actinomycetota</taxon>
        <taxon>Actinomycetes</taxon>
        <taxon>Jiangellales</taxon>
        <taxon>Jiangellaceae</taxon>
        <taxon>Phytoactinopolyspora</taxon>
    </lineage>
</organism>
<dbReference type="Pfam" id="PF00801">
    <property type="entry name" value="PKD"/>
    <property type="match status" value="1"/>
</dbReference>
<dbReference type="InterPro" id="IPR000601">
    <property type="entry name" value="PKD_dom"/>
</dbReference>
<dbReference type="Proteomes" id="UP000250462">
    <property type="component" value="Unassembled WGS sequence"/>
</dbReference>
<proteinExistence type="predicted"/>
<dbReference type="EMBL" id="QMIG01000017">
    <property type="protein sequence ID" value="RAW11992.1"/>
    <property type="molecule type" value="Genomic_DNA"/>
</dbReference>
<dbReference type="SUPFAM" id="SSF51261">
    <property type="entry name" value="Duplicated hybrid motif"/>
    <property type="match status" value="1"/>
</dbReference>
<dbReference type="Gene3D" id="2.60.40.10">
    <property type="entry name" value="Immunoglobulins"/>
    <property type="match status" value="2"/>
</dbReference>
<dbReference type="PROSITE" id="PS50093">
    <property type="entry name" value="PKD"/>
    <property type="match status" value="1"/>
</dbReference>
<dbReference type="GO" id="GO:0005975">
    <property type="term" value="P:carbohydrate metabolic process"/>
    <property type="evidence" value="ECO:0007669"/>
    <property type="project" value="UniProtKB-ARBA"/>
</dbReference>
<evidence type="ECO:0000313" key="3">
    <source>
        <dbReference type="Proteomes" id="UP000250462"/>
    </source>
</evidence>
<dbReference type="Pfam" id="PF01551">
    <property type="entry name" value="Peptidase_M23"/>
    <property type="match status" value="1"/>
</dbReference>
<evidence type="ECO:0000259" key="1">
    <source>
        <dbReference type="PROSITE" id="PS50093"/>
    </source>
</evidence>
<evidence type="ECO:0000313" key="2">
    <source>
        <dbReference type="EMBL" id="RAW11992.1"/>
    </source>
</evidence>
<gene>
    <name evidence="2" type="ORF">DPM12_15030</name>
</gene>
<dbReference type="InterPro" id="IPR016047">
    <property type="entry name" value="M23ase_b-sheet_dom"/>
</dbReference>
<sequence length="476" mass="53661">MSTRDDRRSYTQHVPIGDRMILNKVQATGPWPTVFELDLGEAAQLNTSNGTTVIKPIDIEYHTEPEYWVDGIHDNRIIAAAMVTVEVDGEPMVLCCRPGVLPVTVGGVRLMVETVGKWAHGFIQYRPLYHGYQDVCFSVIEAGLPWAPEDIMFPIANYRWRSSTYHNTWGSMVPFNCVYYQRGEDLGAIPDRLSVVAMRDGTVVKAPRPGVAQDYNPVTQDVGDGAQIRYSHMNIEYLRTDVVAGTELKRGEHIGLTGQTRIGARKLLYEPRLNVELYLDEIQVNPYPMLIESYFRTYPDEVLALAGNFGHVRTNGTYRLDASRSVARPGSEIVDYEWHLHDGSVVKGIYADVHYERPGYYAEELVVRTADGAEDWDAISVRVYAPTWSKKIARGWAYYSPSREIRPGTEVEFWTCLLDVNNVLIDFGDGSPEQPIGAFDSITHTYEEPGLYMVSVSGEGPKKEPAQVKMRLRVEP</sequence>
<dbReference type="Gene3D" id="2.70.70.10">
    <property type="entry name" value="Glucose Permease (Domain IIA)"/>
    <property type="match status" value="1"/>
</dbReference>
<dbReference type="InterPro" id="IPR035986">
    <property type="entry name" value="PKD_dom_sf"/>
</dbReference>
<dbReference type="InterPro" id="IPR013783">
    <property type="entry name" value="Ig-like_fold"/>
</dbReference>